<dbReference type="InterPro" id="IPR028098">
    <property type="entry name" value="Glyco_trans_4-like_N"/>
</dbReference>
<evidence type="ECO:0000313" key="4">
    <source>
        <dbReference type="Proteomes" id="UP000292036"/>
    </source>
</evidence>
<dbReference type="PANTHER" id="PTHR12526">
    <property type="entry name" value="GLYCOSYLTRANSFERASE"/>
    <property type="match status" value="1"/>
</dbReference>
<organism evidence="3 4">
    <name type="scientific">Rhizobium leguminosarum</name>
    <dbReference type="NCBI Taxonomy" id="384"/>
    <lineage>
        <taxon>Bacteria</taxon>
        <taxon>Pseudomonadati</taxon>
        <taxon>Pseudomonadota</taxon>
        <taxon>Alphaproteobacteria</taxon>
        <taxon>Hyphomicrobiales</taxon>
        <taxon>Rhizobiaceae</taxon>
        <taxon>Rhizobium/Agrobacterium group</taxon>
        <taxon>Rhizobium</taxon>
    </lineage>
</organism>
<dbReference type="PANTHER" id="PTHR12526:SF623">
    <property type="entry name" value="WABG"/>
    <property type="match status" value="1"/>
</dbReference>
<dbReference type="GO" id="GO:0016757">
    <property type="term" value="F:glycosyltransferase activity"/>
    <property type="evidence" value="ECO:0007669"/>
    <property type="project" value="UniProtKB-ARBA"/>
</dbReference>
<dbReference type="SUPFAM" id="SSF53756">
    <property type="entry name" value="UDP-Glycosyltransferase/glycogen phosphorylase"/>
    <property type="match status" value="1"/>
</dbReference>
<gene>
    <name evidence="3" type="ORF">ELI19_02240</name>
</gene>
<feature type="domain" description="Glycosyl transferase family 1" evidence="1">
    <location>
        <begin position="202"/>
        <end position="373"/>
    </location>
</feature>
<evidence type="ECO:0000259" key="2">
    <source>
        <dbReference type="Pfam" id="PF13439"/>
    </source>
</evidence>
<sequence>MKVLFIHMIGTFGGASRSLTEAVRAFPSSVEPHFVTPRGTVMPFFSKLGEVIAVRGLSQFDNTQYGYYRGARWIVLLREILNIPATIAAIRNAHRQWPDIDLIHINEFTGIFPMWIAKRLYQVPVVVHVRSVARSDDRSWRTRWVNSFLRRNASAIIAIDETVRQSLPPDLDVEVIHNAFTPKPVADLDPAFRTAIAKMRADSLKVGFVGNLLKVKGILDLVEAARIIKDSGIDVEYVVIGDDARSSKTLRARILSVLGINQNIRAEVEQRLHSYDLAKDFHLVGFMSDIAQAYRSIDVLCFPSHYNAPGRPVFEAAFSAIPSIVAVTNPTKDTLVDGKTGLAVPPHDPKRLAAAISTLANDRDRSRKMGLAAFELAKSNFSVDQNALKLYAVFRQCLGLSE</sequence>
<dbReference type="Pfam" id="PF00534">
    <property type="entry name" value="Glycos_transf_1"/>
    <property type="match status" value="1"/>
</dbReference>
<dbReference type="Gene3D" id="3.40.50.2000">
    <property type="entry name" value="Glycogen Phosphorylase B"/>
    <property type="match status" value="2"/>
</dbReference>
<proteinExistence type="predicted"/>
<evidence type="ECO:0000313" key="3">
    <source>
        <dbReference type="EMBL" id="TAW28402.1"/>
    </source>
</evidence>
<dbReference type="CDD" id="cd03801">
    <property type="entry name" value="GT4_PimA-like"/>
    <property type="match status" value="1"/>
</dbReference>
<dbReference type="Pfam" id="PF13439">
    <property type="entry name" value="Glyco_transf_4"/>
    <property type="match status" value="1"/>
</dbReference>
<dbReference type="InterPro" id="IPR001296">
    <property type="entry name" value="Glyco_trans_1"/>
</dbReference>
<comment type="caution">
    <text evidence="3">The sequence shown here is derived from an EMBL/GenBank/DDBJ whole genome shotgun (WGS) entry which is preliminary data.</text>
</comment>
<dbReference type="Proteomes" id="UP000292036">
    <property type="component" value="Unassembled WGS sequence"/>
</dbReference>
<reference evidence="3 4" key="1">
    <citation type="submission" date="2019-02" db="EMBL/GenBank/DDBJ databases">
        <title>The genomic architecture of introgression among sibling species of bacteria.</title>
        <authorList>
            <person name="Cavassim M.I.A."/>
            <person name="Moeskjaer S."/>
            <person name="Moslemi C."/>
            <person name="Fields B."/>
            <person name="Bachmann A."/>
            <person name="Vilhjalmsson B."/>
            <person name="Schierup M.H."/>
            <person name="Young J.P.W."/>
            <person name="Andersen S.U."/>
        </authorList>
    </citation>
    <scope>NUCLEOTIDE SEQUENCE [LARGE SCALE GENOMIC DNA]</scope>
    <source>
        <strain evidence="3 4">SM151B</strain>
    </source>
</reference>
<evidence type="ECO:0000259" key="1">
    <source>
        <dbReference type="Pfam" id="PF00534"/>
    </source>
</evidence>
<accession>A0ABD7PME0</accession>
<name>A0ABD7PME0_RHILE</name>
<dbReference type="RefSeq" id="WP_130667327.1">
    <property type="nucleotide sequence ID" value="NZ_JAAXBV010000009.1"/>
</dbReference>
<protein>
    <submittedName>
        <fullName evidence="3">Glycosyltransferase family 1 protein</fullName>
    </submittedName>
</protein>
<dbReference type="AlphaFoldDB" id="A0ABD7PME0"/>
<feature type="domain" description="Glycosyltransferase subfamily 4-like N-terminal" evidence="2">
    <location>
        <begin position="12"/>
        <end position="179"/>
    </location>
</feature>
<dbReference type="EMBL" id="SIPS01000001">
    <property type="protein sequence ID" value="TAW28402.1"/>
    <property type="molecule type" value="Genomic_DNA"/>
</dbReference>